<feature type="transmembrane region" description="Helical" evidence="14">
    <location>
        <begin position="21"/>
        <end position="45"/>
    </location>
</feature>
<gene>
    <name evidence="16" type="ORF">GV64_05535</name>
</gene>
<dbReference type="Proteomes" id="UP000027997">
    <property type="component" value="Unassembled WGS sequence"/>
</dbReference>
<dbReference type="Gene3D" id="3.30.450.20">
    <property type="entry name" value="PAS domain"/>
    <property type="match status" value="2"/>
</dbReference>
<feature type="transmembrane region" description="Helical" evidence="14">
    <location>
        <begin position="188"/>
        <end position="207"/>
    </location>
</feature>
<dbReference type="PRINTS" id="PR00344">
    <property type="entry name" value="BCTRLSENSOR"/>
</dbReference>
<evidence type="ECO:0000256" key="2">
    <source>
        <dbReference type="ARBA" id="ARBA00004651"/>
    </source>
</evidence>
<feature type="domain" description="Histidine kinase" evidence="15">
    <location>
        <begin position="349"/>
        <end position="544"/>
    </location>
</feature>
<dbReference type="InterPro" id="IPR003594">
    <property type="entry name" value="HATPase_dom"/>
</dbReference>
<keyword evidence="5" id="KW-0597">Phosphoprotein</keyword>
<dbReference type="InterPro" id="IPR029151">
    <property type="entry name" value="Sensor-like_sf"/>
</dbReference>
<evidence type="ECO:0000256" key="1">
    <source>
        <dbReference type="ARBA" id="ARBA00000085"/>
    </source>
</evidence>
<dbReference type="eggNOG" id="COG3290">
    <property type="taxonomic scope" value="Bacteria"/>
</dbReference>
<keyword evidence="17" id="KW-1185">Reference proteome</keyword>
<evidence type="ECO:0000256" key="3">
    <source>
        <dbReference type="ARBA" id="ARBA00012438"/>
    </source>
</evidence>
<dbReference type="CDD" id="cd00130">
    <property type="entry name" value="PAS"/>
    <property type="match status" value="1"/>
</dbReference>
<sequence>MNLTNNVKQLLFKRIVKLKTRMILILGVMVLIQTGLVGGFALTYLSQALDEQMAQKAMHVANTISDIPSVQRAVTERDSNFLHPLSLKLAEKNGARYVVIADHLGIRLAHPDIDAIGLSMLDDEPDERPLTFPGGKGYAYTAQGSLGTSMRARAPIISPDTDEVIGVVSVGYLTDRIASVVNRYRQTLALVIILGFLVSAVMAIAFADYVKRAIFGLEPDQIGRLYQERNATLESVREGIIAINGDGRITTCNQTALATLGLPTSQDLIGLPVQEVLPDSNILEVLATGEPHYDQHVWMQGKQLIVNRIPLTNGGQITGVVSSFRRKDELDRVSQQLDRVQQYADSLRSQAHEYSNKLHTIAGLIQIGATEQALTFIGQENQSHQALIQLLVEAVPDPILAGCLLGKYNRARELGLSLTVDESSHMAELPDDLSREQLVAIIGNLLDNALEATLRHHGTGGEVRLSMTDLGNDLIFEMDDDGPGITPEDQLRIFEKGVTSKKGAGHGIGLYLVRKQLDELNGQIIVEPGDHGGSRFIVFIPKIPPVKKQV</sequence>
<evidence type="ECO:0000256" key="12">
    <source>
        <dbReference type="ARBA" id="ARBA00023012"/>
    </source>
</evidence>
<keyword evidence="9 16" id="KW-0418">Kinase</keyword>
<reference evidence="16 17" key="1">
    <citation type="submission" date="2014-06" db="EMBL/GenBank/DDBJ databases">
        <title>Whole Genome Sequences of Three Symbiotic Endozoicomonas Bacteria.</title>
        <authorList>
            <person name="Neave M.J."/>
            <person name="Apprill A."/>
            <person name="Voolstra C.R."/>
        </authorList>
    </citation>
    <scope>NUCLEOTIDE SEQUENCE [LARGE SCALE GENOMIC DNA]</scope>
    <source>
        <strain evidence="16 17">DSM 22380</strain>
    </source>
</reference>
<keyword evidence="6" id="KW-0808">Transferase</keyword>
<protein>
    <recommendedName>
        <fullName evidence="3">histidine kinase</fullName>
        <ecNumber evidence="3">2.7.13.3</ecNumber>
    </recommendedName>
</protein>
<keyword evidence="12" id="KW-0902">Two-component regulatory system</keyword>
<dbReference type="InterPro" id="IPR013767">
    <property type="entry name" value="PAS_fold"/>
</dbReference>
<dbReference type="EMBL" id="JOJP01000001">
    <property type="protein sequence ID" value="KEI70270.1"/>
    <property type="molecule type" value="Genomic_DNA"/>
</dbReference>
<evidence type="ECO:0000256" key="4">
    <source>
        <dbReference type="ARBA" id="ARBA00022475"/>
    </source>
</evidence>
<keyword evidence="10" id="KW-0067">ATP-binding</keyword>
<dbReference type="InterPro" id="IPR035965">
    <property type="entry name" value="PAS-like_dom_sf"/>
</dbReference>
<name>A0A081K7Z4_9GAMM</name>
<dbReference type="PROSITE" id="PS50109">
    <property type="entry name" value="HIS_KIN"/>
    <property type="match status" value="1"/>
</dbReference>
<dbReference type="GO" id="GO:0000155">
    <property type="term" value="F:phosphorelay sensor kinase activity"/>
    <property type="evidence" value="ECO:0007669"/>
    <property type="project" value="InterPro"/>
</dbReference>
<dbReference type="Pfam" id="PF17203">
    <property type="entry name" value="sCache_3_2"/>
    <property type="match status" value="1"/>
</dbReference>
<dbReference type="InterPro" id="IPR036890">
    <property type="entry name" value="HATPase_C_sf"/>
</dbReference>
<dbReference type="SUPFAM" id="SSF55890">
    <property type="entry name" value="Sporulation response regulatory protein Spo0B"/>
    <property type="match status" value="1"/>
</dbReference>
<dbReference type="Pfam" id="PF14689">
    <property type="entry name" value="SPOB_a"/>
    <property type="match status" value="1"/>
</dbReference>
<organism evidence="16 17">
    <name type="scientific">Endozoicomonas elysicola</name>
    <dbReference type="NCBI Taxonomy" id="305900"/>
    <lineage>
        <taxon>Bacteria</taxon>
        <taxon>Pseudomonadati</taxon>
        <taxon>Pseudomonadota</taxon>
        <taxon>Gammaproteobacteria</taxon>
        <taxon>Oceanospirillales</taxon>
        <taxon>Endozoicomonadaceae</taxon>
        <taxon>Endozoicomonas</taxon>
    </lineage>
</organism>
<dbReference type="SMART" id="SM00387">
    <property type="entry name" value="HATPase_c"/>
    <property type="match status" value="1"/>
</dbReference>
<dbReference type="InterPro" id="IPR004358">
    <property type="entry name" value="Sig_transdc_His_kin-like_C"/>
</dbReference>
<evidence type="ECO:0000256" key="5">
    <source>
        <dbReference type="ARBA" id="ARBA00022553"/>
    </source>
</evidence>
<dbReference type="SUPFAM" id="SSF55785">
    <property type="entry name" value="PYP-like sensor domain (PAS domain)"/>
    <property type="match status" value="1"/>
</dbReference>
<dbReference type="InterPro" id="IPR033463">
    <property type="entry name" value="sCache_3"/>
</dbReference>
<evidence type="ECO:0000256" key="8">
    <source>
        <dbReference type="ARBA" id="ARBA00022741"/>
    </source>
</evidence>
<dbReference type="SUPFAM" id="SSF103190">
    <property type="entry name" value="Sensory domain-like"/>
    <property type="match status" value="1"/>
</dbReference>
<keyword evidence="4" id="KW-1003">Cell membrane</keyword>
<dbReference type="SUPFAM" id="SSF55874">
    <property type="entry name" value="ATPase domain of HSP90 chaperone/DNA topoisomerase II/histidine kinase"/>
    <property type="match status" value="1"/>
</dbReference>
<dbReference type="Gene3D" id="1.10.287.130">
    <property type="match status" value="1"/>
</dbReference>
<evidence type="ECO:0000256" key="9">
    <source>
        <dbReference type="ARBA" id="ARBA00022777"/>
    </source>
</evidence>
<evidence type="ECO:0000256" key="10">
    <source>
        <dbReference type="ARBA" id="ARBA00022840"/>
    </source>
</evidence>
<dbReference type="InterPro" id="IPR039506">
    <property type="entry name" value="SPOB_a"/>
</dbReference>
<dbReference type="Pfam" id="PF00989">
    <property type="entry name" value="PAS"/>
    <property type="match status" value="1"/>
</dbReference>
<dbReference type="FunFam" id="3.30.450.20:FF:000018">
    <property type="entry name" value="Sensor histidine kinase DcuS"/>
    <property type="match status" value="1"/>
</dbReference>
<dbReference type="Pfam" id="PF02518">
    <property type="entry name" value="HATPase_c"/>
    <property type="match status" value="1"/>
</dbReference>
<proteinExistence type="predicted"/>
<evidence type="ECO:0000256" key="13">
    <source>
        <dbReference type="ARBA" id="ARBA00023136"/>
    </source>
</evidence>
<evidence type="ECO:0000256" key="11">
    <source>
        <dbReference type="ARBA" id="ARBA00022989"/>
    </source>
</evidence>
<dbReference type="Gene3D" id="3.30.565.10">
    <property type="entry name" value="Histidine kinase-like ATPase, C-terminal domain"/>
    <property type="match status" value="1"/>
</dbReference>
<dbReference type="PANTHER" id="PTHR44936:SF9">
    <property type="entry name" value="SENSOR PROTEIN CREC"/>
    <property type="match status" value="1"/>
</dbReference>
<dbReference type="InterPro" id="IPR000014">
    <property type="entry name" value="PAS"/>
</dbReference>
<keyword evidence="13 14" id="KW-0472">Membrane</keyword>
<dbReference type="InterPro" id="IPR005467">
    <property type="entry name" value="His_kinase_dom"/>
</dbReference>
<dbReference type="EC" id="2.7.13.3" evidence="3"/>
<evidence type="ECO:0000313" key="16">
    <source>
        <dbReference type="EMBL" id="KEI70270.1"/>
    </source>
</evidence>
<dbReference type="PANTHER" id="PTHR44936">
    <property type="entry name" value="SENSOR PROTEIN CREC"/>
    <property type="match status" value="1"/>
</dbReference>
<dbReference type="InterPro" id="IPR016120">
    <property type="entry name" value="Sig_transdc_His_kin_SpoOB"/>
</dbReference>
<evidence type="ECO:0000313" key="17">
    <source>
        <dbReference type="Proteomes" id="UP000027997"/>
    </source>
</evidence>
<dbReference type="SMART" id="SM00091">
    <property type="entry name" value="PAS"/>
    <property type="match status" value="1"/>
</dbReference>
<dbReference type="InterPro" id="IPR050980">
    <property type="entry name" value="2C_sensor_his_kinase"/>
</dbReference>
<dbReference type="STRING" id="305900.GV64_05535"/>
<keyword evidence="8" id="KW-0547">Nucleotide-binding</keyword>
<evidence type="ECO:0000256" key="6">
    <source>
        <dbReference type="ARBA" id="ARBA00022679"/>
    </source>
</evidence>
<evidence type="ECO:0000259" key="15">
    <source>
        <dbReference type="PROSITE" id="PS50109"/>
    </source>
</evidence>
<keyword evidence="11 14" id="KW-1133">Transmembrane helix</keyword>
<dbReference type="CDD" id="cd16915">
    <property type="entry name" value="HATPase_DpiB-CitA-like"/>
    <property type="match status" value="1"/>
</dbReference>
<keyword evidence="7 14" id="KW-0812">Transmembrane</keyword>
<dbReference type="GO" id="GO:0005886">
    <property type="term" value="C:plasma membrane"/>
    <property type="evidence" value="ECO:0007669"/>
    <property type="project" value="UniProtKB-SubCell"/>
</dbReference>
<comment type="caution">
    <text evidence="16">The sequence shown here is derived from an EMBL/GenBank/DDBJ whole genome shotgun (WGS) entry which is preliminary data.</text>
</comment>
<dbReference type="GO" id="GO:0005524">
    <property type="term" value="F:ATP binding"/>
    <property type="evidence" value="ECO:0007669"/>
    <property type="project" value="UniProtKB-KW"/>
</dbReference>
<evidence type="ECO:0000256" key="7">
    <source>
        <dbReference type="ARBA" id="ARBA00022692"/>
    </source>
</evidence>
<accession>A0A081K7Z4</accession>
<evidence type="ECO:0000256" key="14">
    <source>
        <dbReference type="SAM" id="Phobius"/>
    </source>
</evidence>
<dbReference type="GO" id="GO:0006355">
    <property type="term" value="P:regulation of DNA-templated transcription"/>
    <property type="evidence" value="ECO:0007669"/>
    <property type="project" value="InterPro"/>
</dbReference>
<comment type="catalytic activity">
    <reaction evidence="1">
        <text>ATP + protein L-histidine = ADP + protein N-phospho-L-histidine.</text>
        <dbReference type="EC" id="2.7.13.3"/>
    </reaction>
</comment>
<dbReference type="AlphaFoldDB" id="A0A081K7Z4"/>
<comment type="subcellular location">
    <subcellularLocation>
        <location evidence="2">Cell membrane</location>
        <topology evidence="2">Multi-pass membrane protein</topology>
    </subcellularLocation>
</comment>